<reference evidence="1 2" key="1">
    <citation type="journal article" date="2022" name="Hortic Res">
        <title>A haplotype resolved chromosomal level avocado genome allows analysis of novel avocado genes.</title>
        <authorList>
            <person name="Nath O."/>
            <person name="Fletcher S.J."/>
            <person name="Hayward A."/>
            <person name="Shaw L.M."/>
            <person name="Masouleh A.K."/>
            <person name="Furtado A."/>
            <person name="Henry R.J."/>
            <person name="Mitter N."/>
        </authorList>
    </citation>
    <scope>NUCLEOTIDE SEQUENCE [LARGE SCALE GENOMIC DNA]</scope>
    <source>
        <strain evidence="2">cv. Hass</strain>
    </source>
</reference>
<protein>
    <submittedName>
        <fullName evidence="1">Uncharacterized protein</fullName>
    </submittedName>
</protein>
<keyword evidence="2" id="KW-1185">Reference proteome</keyword>
<organism evidence="1 2">
    <name type="scientific">Persea americana</name>
    <name type="common">Avocado</name>
    <dbReference type="NCBI Taxonomy" id="3435"/>
    <lineage>
        <taxon>Eukaryota</taxon>
        <taxon>Viridiplantae</taxon>
        <taxon>Streptophyta</taxon>
        <taxon>Embryophyta</taxon>
        <taxon>Tracheophyta</taxon>
        <taxon>Spermatophyta</taxon>
        <taxon>Magnoliopsida</taxon>
        <taxon>Magnoliidae</taxon>
        <taxon>Laurales</taxon>
        <taxon>Lauraceae</taxon>
        <taxon>Persea</taxon>
    </lineage>
</organism>
<proteinExistence type="predicted"/>
<evidence type="ECO:0000313" key="2">
    <source>
        <dbReference type="Proteomes" id="UP001234297"/>
    </source>
</evidence>
<evidence type="ECO:0000313" key="1">
    <source>
        <dbReference type="EMBL" id="KAJ8633134.1"/>
    </source>
</evidence>
<name>A0ACC2LJC7_PERAE</name>
<comment type="caution">
    <text evidence="1">The sequence shown here is derived from an EMBL/GenBank/DDBJ whole genome shotgun (WGS) entry which is preliminary data.</text>
</comment>
<sequence>MARCLLVDARKGKENKNKKDASPLKGAYGKHLAKTTMMDRTRILSFWRKLPAPTNTNGNFQEETVLANLVKSSQQKRHIPKSADRTLDALELIDDYYLNLLDRSTGNILAISLGNTVYLWNASNGSSSELLTVDEENGPVTSACIECSNIPKNA</sequence>
<dbReference type="Proteomes" id="UP001234297">
    <property type="component" value="Chromosome 8"/>
</dbReference>
<accession>A0ACC2LJC7</accession>
<gene>
    <name evidence="1" type="ORF">MRB53_026470</name>
</gene>
<dbReference type="EMBL" id="CM056816">
    <property type="protein sequence ID" value="KAJ8633134.1"/>
    <property type="molecule type" value="Genomic_DNA"/>
</dbReference>